<dbReference type="GO" id="GO:0016020">
    <property type="term" value="C:membrane"/>
    <property type="evidence" value="ECO:0007669"/>
    <property type="project" value="UniProtKB-SubCell"/>
</dbReference>
<name>A0A183EY35_9BILA</name>
<evidence type="ECO:0000256" key="11">
    <source>
        <dbReference type="ARBA" id="ARBA00023136"/>
    </source>
</evidence>
<keyword evidence="16" id="KW-1185">Reference proteome</keyword>
<accession>A0A183EY35</accession>
<dbReference type="PANTHER" id="PTHR19237:SF20">
    <property type="entry name" value="NUCLEOBINDIN 1"/>
    <property type="match status" value="1"/>
</dbReference>
<reference evidence="15 16" key="2">
    <citation type="submission" date="2018-11" db="EMBL/GenBank/DDBJ databases">
        <authorList>
            <consortium name="Pathogen Informatics"/>
        </authorList>
    </citation>
    <scope>NUCLEOTIDE SEQUENCE [LARGE SCALE GENOMIC DNA]</scope>
</reference>
<keyword evidence="9" id="KW-0677">Repeat</keyword>
<evidence type="ECO:0000256" key="5">
    <source>
        <dbReference type="ARBA" id="ARBA00022490"/>
    </source>
</evidence>
<keyword evidence="6" id="KW-0964">Secreted</keyword>
<evidence type="ECO:0000259" key="14">
    <source>
        <dbReference type="Pfam" id="PF25434"/>
    </source>
</evidence>
<dbReference type="AlphaFoldDB" id="A0A183EY35"/>
<sequence length="168" mass="19414">MREYGCRRPLLLLCVLVCIDAAPPHRETADEFQSADKQGQRDREREEQQRKEIAKYVKYMGYLETVLTILQATPQWKEVMQTMTQEEMRKGKIADMVDKLDPHVVQQLVKAKLLEMQRLEHEIKEQMRVDGGSTHNIKVGCFTYSLNAKKSDRSGFVLLADSFGGTYC</sequence>
<dbReference type="EMBL" id="UYRT01107343">
    <property type="protein sequence ID" value="VDN44793.1"/>
    <property type="molecule type" value="Genomic_DNA"/>
</dbReference>
<evidence type="ECO:0000256" key="10">
    <source>
        <dbReference type="ARBA" id="ARBA00023034"/>
    </source>
</evidence>
<evidence type="ECO:0000256" key="9">
    <source>
        <dbReference type="ARBA" id="ARBA00022737"/>
    </source>
</evidence>
<feature type="domain" description="NUCB1-like N-terminal" evidence="14">
    <location>
        <begin position="32"/>
        <end position="140"/>
    </location>
</feature>
<evidence type="ECO:0000313" key="17">
    <source>
        <dbReference type="WBParaSite" id="GPUH_0002590601-mRNA-1"/>
    </source>
</evidence>
<comment type="subcellular location">
    <subcellularLocation>
        <location evidence="2">Cytoplasm</location>
    </subcellularLocation>
    <subcellularLocation>
        <location evidence="3">Golgi apparatus</location>
    </subcellularLocation>
    <subcellularLocation>
        <location evidence="1">Membrane</location>
    </subcellularLocation>
    <subcellularLocation>
        <location evidence="4">Secreted</location>
    </subcellularLocation>
</comment>
<evidence type="ECO:0000256" key="1">
    <source>
        <dbReference type="ARBA" id="ARBA00004370"/>
    </source>
</evidence>
<keyword evidence="5" id="KW-0963">Cytoplasm</keyword>
<dbReference type="PANTHER" id="PTHR19237">
    <property type="entry name" value="NUCLEOBINDIN"/>
    <property type="match status" value="1"/>
</dbReference>
<gene>
    <name evidence="15" type="ORF">GPUH_LOCUS25876</name>
</gene>
<evidence type="ECO:0000256" key="4">
    <source>
        <dbReference type="ARBA" id="ARBA00004613"/>
    </source>
</evidence>
<dbReference type="OrthoDB" id="5982823at2759"/>
<dbReference type="InterPro" id="IPR040250">
    <property type="entry name" value="Nucleobindin"/>
</dbReference>
<dbReference type="InterPro" id="IPR057576">
    <property type="entry name" value="NUCB1_N"/>
</dbReference>
<evidence type="ECO:0000256" key="3">
    <source>
        <dbReference type="ARBA" id="ARBA00004555"/>
    </source>
</evidence>
<organism evidence="17">
    <name type="scientific">Gongylonema pulchrum</name>
    <dbReference type="NCBI Taxonomy" id="637853"/>
    <lineage>
        <taxon>Eukaryota</taxon>
        <taxon>Metazoa</taxon>
        <taxon>Ecdysozoa</taxon>
        <taxon>Nematoda</taxon>
        <taxon>Chromadorea</taxon>
        <taxon>Rhabditida</taxon>
        <taxon>Spirurina</taxon>
        <taxon>Spiruromorpha</taxon>
        <taxon>Spiruroidea</taxon>
        <taxon>Gongylonematidae</taxon>
        <taxon>Gongylonema</taxon>
    </lineage>
</organism>
<dbReference type="Proteomes" id="UP000271098">
    <property type="component" value="Unassembled WGS sequence"/>
</dbReference>
<evidence type="ECO:0000313" key="15">
    <source>
        <dbReference type="EMBL" id="VDN44793.1"/>
    </source>
</evidence>
<dbReference type="GO" id="GO:0005794">
    <property type="term" value="C:Golgi apparatus"/>
    <property type="evidence" value="ECO:0007669"/>
    <property type="project" value="UniProtKB-SubCell"/>
</dbReference>
<proteinExistence type="predicted"/>
<feature type="compositionally biased region" description="Basic and acidic residues" evidence="12">
    <location>
        <begin position="38"/>
        <end position="48"/>
    </location>
</feature>
<feature type="chain" id="PRO_5043139326" evidence="13">
    <location>
        <begin position="22"/>
        <end position="168"/>
    </location>
</feature>
<evidence type="ECO:0000256" key="13">
    <source>
        <dbReference type="SAM" id="SignalP"/>
    </source>
</evidence>
<feature type="signal peptide" evidence="13">
    <location>
        <begin position="1"/>
        <end position="21"/>
    </location>
</feature>
<evidence type="ECO:0000313" key="16">
    <source>
        <dbReference type="Proteomes" id="UP000271098"/>
    </source>
</evidence>
<keyword evidence="8 13" id="KW-0732">Signal</keyword>
<dbReference type="GO" id="GO:0005509">
    <property type="term" value="F:calcium ion binding"/>
    <property type="evidence" value="ECO:0007669"/>
    <property type="project" value="TreeGrafter"/>
</dbReference>
<keyword evidence="11" id="KW-0472">Membrane</keyword>
<evidence type="ECO:0000256" key="2">
    <source>
        <dbReference type="ARBA" id="ARBA00004496"/>
    </source>
</evidence>
<dbReference type="GO" id="GO:0005793">
    <property type="term" value="C:endoplasmic reticulum-Golgi intermediate compartment"/>
    <property type="evidence" value="ECO:0007669"/>
    <property type="project" value="TreeGrafter"/>
</dbReference>
<feature type="region of interest" description="Disordered" evidence="12">
    <location>
        <begin position="28"/>
        <end position="48"/>
    </location>
</feature>
<dbReference type="Pfam" id="PF25434">
    <property type="entry name" value="NUCB1_N"/>
    <property type="match status" value="1"/>
</dbReference>
<keyword evidence="7" id="KW-0597">Phosphoprotein</keyword>
<evidence type="ECO:0000256" key="12">
    <source>
        <dbReference type="SAM" id="MobiDB-lite"/>
    </source>
</evidence>
<dbReference type="GO" id="GO:0070062">
    <property type="term" value="C:extracellular exosome"/>
    <property type="evidence" value="ECO:0007669"/>
    <property type="project" value="TreeGrafter"/>
</dbReference>
<evidence type="ECO:0000256" key="7">
    <source>
        <dbReference type="ARBA" id="ARBA00022553"/>
    </source>
</evidence>
<keyword evidence="10" id="KW-0333">Golgi apparatus</keyword>
<dbReference type="WBParaSite" id="GPUH_0002590601-mRNA-1">
    <property type="protein sequence ID" value="GPUH_0002590601-mRNA-1"/>
    <property type="gene ID" value="GPUH_0002590601"/>
</dbReference>
<evidence type="ECO:0000256" key="8">
    <source>
        <dbReference type="ARBA" id="ARBA00022729"/>
    </source>
</evidence>
<reference evidence="17" key="1">
    <citation type="submission" date="2016-06" db="UniProtKB">
        <authorList>
            <consortium name="WormBaseParasite"/>
        </authorList>
    </citation>
    <scope>IDENTIFICATION</scope>
</reference>
<protein>
    <submittedName>
        <fullName evidence="17">PABC domain-containing protein</fullName>
    </submittedName>
</protein>
<evidence type="ECO:0000256" key="6">
    <source>
        <dbReference type="ARBA" id="ARBA00022525"/>
    </source>
</evidence>